<gene>
    <name evidence="8" type="ORF">TRUGW13939_02447</name>
</gene>
<dbReference type="KEGG" id="trg:TRUGW13939_02447"/>
<evidence type="ECO:0000256" key="7">
    <source>
        <dbReference type="SAM" id="Phobius"/>
    </source>
</evidence>
<evidence type="ECO:0000256" key="6">
    <source>
        <dbReference type="ARBA" id="ARBA00023136"/>
    </source>
</evidence>
<dbReference type="Proteomes" id="UP000509510">
    <property type="component" value="Chromosome I"/>
</dbReference>
<dbReference type="EMBL" id="CP055898">
    <property type="protein sequence ID" value="QKX55355.1"/>
    <property type="molecule type" value="Genomic_DNA"/>
</dbReference>
<feature type="transmembrane region" description="Helical" evidence="7">
    <location>
        <begin position="69"/>
        <end position="89"/>
    </location>
</feature>
<comment type="similarity">
    <text evidence="2">Belongs to the major facilitator superfamily. TCR/Tet family.</text>
</comment>
<dbReference type="OrthoDB" id="10021397at2759"/>
<dbReference type="GO" id="GO:0022857">
    <property type="term" value="F:transmembrane transporter activity"/>
    <property type="evidence" value="ECO:0007669"/>
    <property type="project" value="TreeGrafter"/>
</dbReference>
<dbReference type="PANTHER" id="PTHR23501">
    <property type="entry name" value="MAJOR FACILITATOR SUPERFAMILY"/>
    <property type="match status" value="1"/>
</dbReference>
<evidence type="ECO:0000313" key="9">
    <source>
        <dbReference type="Proteomes" id="UP000509510"/>
    </source>
</evidence>
<dbReference type="AlphaFoldDB" id="A0A7H8QPG2"/>
<name>A0A7H8QPG2_TALRU</name>
<feature type="transmembrane region" description="Helical" evidence="7">
    <location>
        <begin position="28"/>
        <end position="48"/>
    </location>
</feature>
<evidence type="ECO:0000256" key="4">
    <source>
        <dbReference type="ARBA" id="ARBA00022692"/>
    </source>
</evidence>
<reference evidence="9" key="1">
    <citation type="submission" date="2020-06" db="EMBL/GenBank/DDBJ databases">
        <title>A chromosome-scale genome assembly of Talaromyces rugulosus W13939.</title>
        <authorList>
            <person name="Wang B."/>
            <person name="Guo L."/>
            <person name="Ye K."/>
            <person name="Wang L."/>
        </authorList>
    </citation>
    <scope>NUCLEOTIDE SEQUENCE [LARGE SCALE GENOMIC DNA]</scope>
    <source>
        <strain evidence="9">W13939</strain>
    </source>
</reference>
<evidence type="ECO:0000313" key="8">
    <source>
        <dbReference type="EMBL" id="QKX55355.1"/>
    </source>
</evidence>
<evidence type="ECO:0000256" key="5">
    <source>
        <dbReference type="ARBA" id="ARBA00022989"/>
    </source>
</evidence>
<dbReference type="GeneID" id="55989956"/>
<proteinExistence type="inferred from homology"/>
<sequence>MAPSESTSPYELQNSQETDQAPGRQLKALSWFFVVFALLAALFLFALDNTIVADVQPSIISSLGGIDKLPWITVAFALGAISTNLLWLAPSSYGRFFSCSPGLGVNCTAIWTTRCCSCPASSSLKRAPQSVERRRPSMLSASAERSVALEEWASTWER</sequence>
<keyword evidence="3" id="KW-0813">Transport</keyword>
<keyword evidence="4 7" id="KW-0812">Transmembrane</keyword>
<dbReference type="PANTHER" id="PTHR23501:SF12">
    <property type="entry name" value="MAJOR FACILITATOR SUPERFAMILY (MFS) PROFILE DOMAIN-CONTAINING PROTEIN-RELATED"/>
    <property type="match status" value="1"/>
</dbReference>
<evidence type="ECO:0000256" key="1">
    <source>
        <dbReference type="ARBA" id="ARBA00004141"/>
    </source>
</evidence>
<protein>
    <recommendedName>
        <fullName evidence="10">Major facilitator superfamily (MFS) profile domain-containing protein</fullName>
    </recommendedName>
</protein>
<evidence type="ECO:0000256" key="3">
    <source>
        <dbReference type="ARBA" id="ARBA00022448"/>
    </source>
</evidence>
<organism evidence="8 9">
    <name type="scientific">Talaromyces rugulosus</name>
    <name type="common">Penicillium rugulosum</name>
    <dbReference type="NCBI Taxonomy" id="121627"/>
    <lineage>
        <taxon>Eukaryota</taxon>
        <taxon>Fungi</taxon>
        <taxon>Dikarya</taxon>
        <taxon>Ascomycota</taxon>
        <taxon>Pezizomycotina</taxon>
        <taxon>Eurotiomycetes</taxon>
        <taxon>Eurotiomycetidae</taxon>
        <taxon>Eurotiales</taxon>
        <taxon>Trichocomaceae</taxon>
        <taxon>Talaromyces</taxon>
        <taxon>Talaromyces sect. Islandici</taxon>
    </lineage>
</organism>
<dbReference type="RefSeq" id="XP_035341534.1">
    <property type="nucleotide sequence ID" value="XM_035485641.1"/>
</dbReference>
<keyword evidence="9" id="KW-1185">Reference proteome</keyword>
<keyword evidence="6 7" id="KW-0472">Membrane</keyword>
<dbReference type="GO" id="GO:0005886">
    <property type="term" value="C:plasma membrane"/>
    <property type="evidence" value="ECO:0007669"/>
    <property type="project" value="TreeGrafter"/>
</dbReference>
<evidence type="ECO:0000256" key="2">
    <source>
        <dbReference type="ARBA" id="ARBA00007520"/>
    </source>
</evidence>
<evidence type="ECO:0008006" key="10">
    <source>
        <dbReference type="Google" id="ProtNLM"/>
    </source>
</evidence>
<comment type="subcellular location">
    <subcellularLocation>
        <location evidence="1">Membrane</location>
        <topology evidence="1">Multi-pass membrane protein</topology>
    </subcellularLocation>
</comment>
<keyword evidence="5 7" id="KW-1133">Transmembrane helix</keyword>
<accession>A0A7H8QPG2</accession>